<dbReference type="Proteomes" id="UP000242561">
    <property type="component" value="Chromosome"/>
</dbReference>
<dbReference type="Gene3D" id="1.10.287.1260">
    <property type="match status" value="1"/>
</dbReference>
<dbReference type="InterPro" id="IPR049142">
    <property type="entry name" value="MS_channel_1st"/>
</dbReference>
<evidence type="ECO:0000313" key="10">
    <source>
        <dbReference type="EMBL" id="APG63567.1"/>
    </source>
</evidence>
<name>A0A1L3JEJ6_9SPHN</name>
<dbReference type="Pfam" id="PF21088">
    <property type="entry name" value="MS_channel_1st"/>
    <property type="match status" value="1"/>
</dbReference>
<evidence type="ECO:0000259" key="9">
    <source>
        <dbReference type="Pfam" id="PF21088"/>
    </source>
</evidence>
<keyword evidence="6 7" id="KW-0472">Membrane</keyword>
<dbReference type="Pfam" id="PF00924">
    <property type="entry name" value="MS_channel_2nd"/>
    <property type="match status" value="1"/>
</dbReference>
<comment type="subcellular location">
    <subcellularLocation>
        <location evidence="7">Cell inner membrane</location>
        <topology evidence="7">Multi-pass membrane protein</topology>
    </subcellularLocation>
    <subcellularLocation>
        <location evidence="1">Cell membrane</location>
        <topology evidence="1">Multi-pass membrane protein</topology>
    </subcellularLocation>
</comment>
<dbReference type="STRING" id="1913578.LPB140_04235"/>
<evidence type="ECO:0000256" key="1">
    <source>
        <dbReference type="ARBA" id="ARBA00004651"/>
    </source>
</evidence>
<reference evidence="10 11" key="1">
    <citation type="submission" date="2016-11" db="EMBL/GenBank/DDBJ databases">
        <title>Sphingorhabdus sp. LPB0140, isolated from marine environment.</title>
        <authorList>
            <person name="Kim E."/>
            <person name="Yi H."/>
        </authorList>
    </citation>
    <scope>NUCLEOTIDE SEQUENCE [LARGE SCALE GENOMIC DNA]</scope>
    <source>
        <strain evidence="10 11">LPB0140</strain>
    </source>
</reference>
<feature type="transmembrane region" description="Helical" evidence="7">
    <location>
        <begin position="12"/>
        <end position="30"/>
    </location>
</feature>
<evidence type="ECO:0000256" key="7">
    <source>
        <dbReference type="RuleBase" id="RU369025"/>
    </source>
</evidence>
<dbReference type="GO" id="GO:0008381">
    <property type="term" value="F:mechanosensitive monoatomic ion channel activity"/>
    <property type="evidence" value="ECO:0007669"/>
    <property type="project" value="InterPro"/>
</dbReference>
<sequence>MWTDWGHWLAMHWIDVIIAAIIGFAIYTILGLAKRFLIRLFNKRADHNSFFALLSRVVGKTTHWFRIAVAVELVGKPNLPIGVMRIVDMIFLAVLTVQIAIWAREFIIGLIERRASNPDEDNESLMNAMVLIRLAVGAIIFIIAAIVILDNLGVNVTGLIAGLGVGGIAIGLAAQGIFSDLFAAIAMILDKPFKRGDVVRFDATTATVEKIGMKSTRLRAITGEEIIVSNTQLLEKEIANITTNHFRRSTFLMGIIYQTKVEKAAALPGLLQKIVEDEGAQFVRAVFTGFGDSSLDYELLFDVDGHDLSLLFDVRHRIGMKILTMFEQEGYEFAYPTQTTFTSAPDGTMIMPYAEMVKMQPSK</sequence>
<protein>
    <recommendedName>
        <fullName evidence="7">Small-conductance mechanosensitive channel</fullName>
    </recommendedName>
</protein>
<dbReference type="InterPro" id="IPR011014">
    <property type="entry name" value="MscS_channel_TM-2"/>
</dbReference>
<evidence type="ECO:0000313" key="11">
    <source>
        <dbReference type="Proteomes" id="UP000242561"/>
    </source>
</evidence>
<feature type="domain" description="Mechanosensitive ion channel MscS" evidence="8">
    <location>
        <begin position="177"/>
        <end position="242"/>
    </location>
</feature>
<comment type="function">
    <text evidence="7">Mechanosensitive channel that participates in the regulation of osmotic pressure changes within the cell, opening in response to stretch forces in the membrane lipid bilayer, without the need for other proteins. Contributes to normal resistance to hypoosmotic shock. Forms an ion channel of 1.0 nanosiemens conductance with a slight preference for anions.</text>
</comment>
<dbReference type="PANTHER" id="PTHR30221:SF1">
    <property type="entry name" value="SMALL-CONDUCTANCE MECHANOSENSITIVE CHANNEL"/>
    <property type="match status" value="1"/>
</dbReference>
<dbReference type="Gene3D" id="2.30.30.60">
    <property type="match status" value="1"/>
</dbReference>
<keyword evidence="11" id="KW-1185">Reference proteome</keyword>
<keyword evidence="7" id="KW-0813">Transport</keyword>
<organism evidence="10 11">
    <name type="scientific">Sphingorhabdus lutea</name>
    <dbReference type="NCBI Taxonomy" id="1913578"/>
    <lineage>
        <taxon>Bacteria</taxon>
        <taxon>Pseudomonadati</taxon>
        <taxon>Pseudomonadota</taxon>
        <taxon>Alphaproteobacteria</taxon>
        <taxon>Sphingomonadales</taxon>
        <taxon>Sphingomonadaceae</taxon>
        <taxon>Sphingorhabdus</taxon>
    </lineage>
</organism>
<dbReference type="SUPFAM" id="SSF82689">
    <property type="entry name" value="Mechanosensitive channel protein MscS (YggB), C-terminal domain"/>
    <property type="match status" value="1"/>
</dbReference>
<dbReference type="EMBL" id="CP018154">
    <property type="protein sequence ID" value="APG63567.1"/>
    <property type="molecule type" value="Genomic_DNA"/>
</dbReference>
<gene>
    <name evidence="10" type="ORF">LPB140_04235</name>
</gene>
<evidence type="ECO:0000256" key="3">
    <source>
        <dbReference type="ARBA" id="ARBA00022475"/>
    </source>
</evidence>
<feature type="transmembrane region" description="Helical" evidence="7">
    <location>
        <begin position="160"/>
        <end position="189"/>
    </location>
</feature>
<comment type="similarity">
    <text evidence="2 7">Belongs to the MscS (TC 1.A.23) family.</text>
</comment>
<dbReference type="InterPro" id="IPR023408">
    <property type="entry name" value="MscS_beta-dom_sf"/>
</dbReference>
<dbReference type="PANTHER" id="PTHR30221">
    <property type="entry name" value="SMALL-CONDUCTANCE MECHANOSENSITIVE CHANNEL"/>
    <property type="match status" value="1"/>
</dbReference>
<accession>A0A1L3JEJ6</accession>
<dbReference type="SUPFAM" id="SSF82861">
    <property type="entry name" value="Mechanosensitive channel protein MscS (YggB), transmembrane region"/>
    <property type="match status" value="1"/>
</dbReference>
<proteinExistence type="inferred from homology"/>
<evidence type="ECO:0000256" key="4">
    <source>
        <dbReference type="ARBA" id="ARBA00022692"/>
    </source>
</evidence>
<keyword evidence="3" id="KW-1003">Cell membrane</keyword>
<feature type="transmembrane region" description="Helical" evidence="7">
    <location>
        <begin position="83"/>
        <end position="103"/>
    </location>
</feature>
<evidence type="ECO:0000256" key="2">
    <source>
        <dbReference type="ARBA" id="ARBA00008017"/>
    </source>
</evidence>
<dbReference type="InterPro" id="IPR010920">
    <property type="entry name" value="LSM_dom_sf"/>
</dbReference>
<evidence type="ECO:0000259" key="8">
    <source>
        <dbReference type="Pfam" id="PF00924"/>
    </source>
</evidence>
<dbReference type="InterPro" id="IPR011066">
    <property type="entry name" value="MscS_channel_C_sf"/>
</dbReference>
<comment type="subunit">
    <text evidence="7">Homoheptamer.</text>
</comment>
<keyword evidence="7" id="KW-0407">Ion channel</keyword>
<keyword evidence="7" id="KW-0997">Cell inner membrane</keyword>
<dbReference type="AlphaFoldDB" id="A0A1L3JEJ6"/>
<feature type="transmembrane region" description="Helical" evidence="7">
    <location>
        <begin position="124"/>
        <end position="148"/>
    </location>
</feature>
<dbReference type="SUPFAM" id="SSF50182">
    <property type="entry name" value="Sm-like ribonucleoproteins"/>
    <property type="match status" value="1"/>
</dbReference>
<keyword evidence="5 7" id="KW-1133">Transmembrane helix</keyword>
<keyword evidence="7" id="KW-0406">Ion transport</keyword>
<dbReference type="GO" id="GO:0005886">
    <property type="term" value="C:plasma membrane"/>
    <property type="evidence" value="ECO:0007669"/>
    <property type="project" value="UniProtKB-SubCell"/>
</dbReference>
<dbReference type="Gene3D" id="3.30.70.100">
    <property type="match status" value="1"/>
</dbReference>
<evidence type="ECO:0000256" key="6">
    <source>
        <dbReference type="ARBA" id="ARBA00023136"/>
    </source>
</evidence>
<dbReference type="InterPro" id="IPR045275">
    <property type="entry name" value="MscS_archaea/bacteria_type"/>
</dbReference>
<keyword evidence="4 7" id="KW-0812">Transmembrane</keyword>
<dbReference type="InterPro" id="IPR006685">
    <property type="entry name" value="MscS_channel_2nd"/>
</dbReference>
<feature type="domain" description="Mechanosensitive ion channel transmembrane helices 2/3" evidence="9">
    <location>
        <begin position="139"/>
        <end position="175"/>
    </location>
</feature>
<evidence type="ECO:0000256" key="5">
    <source>
        <dbReference type="ARBA" id="ARBA00022989"/>
    </source>
</evidence>
<dbReference type="KEGG" id="sphl:LPB140_04235"/>